<evidence type="ECO:0000256" key="5">
    <source>
        <dbReference type="ARBA" id="ARBA00022723"/>
    </source>
</evidence>
<dbReference type="InterPro" id="IPR025156">
    <property type="entry name" value="RNase_M5_C"/>
</dbReference>
<keyword evidence="9" id="KW-0460">Magnesium</keyword>
<dbReference type="RefSeq" id="WP_011193933.1">
    <property type="nucleotide sequence ID" value="NC_006156.1"/>
</dbReference>
<evidence type="ECO:0000256" key="4">
    <source>
        <dbReference type="ARBA" id="ARBA00022722"/>
    </source>
</evidence>
<keyword evidence="7" id="KW-0255">Endonuclease</keyword>
<evidence type="ECO:0000259" key="12">
    <source>
        <dbReference type="PROSITE" id="PS50880"/>
    </source>
</evidence>
<accession>A0A7I6GWM8</accession>
<keyword evidence="5" id="KW-0479">Metal-binding</keyword>
<evidence type="ECO:0000256" key="2">
    <source>
        <dbReference type="ARBA" id="ARBA00022517"/>
    </source>
</evidence>
<dbReference type="Pfam" id="PF01751">
    <property type="entry name" value="Toprim"/>
    <property type="match status" value="1"/>
</dbReference>
<evidence type="ECO:0000313" key="15">
    <source>
        <dbReference type="Proteomes" id="UP000002276"/>
    </source>
</evidence>
<dbReference type="Proteomes" id="UP000274630">
    <property type="component" value="Chromosome"/>
</dbReference>
<dbReference type="KEGG" id="bga:BG0646"/>
<evidence type="ECO:0000313" key="16">
    <source>
        <dbReference type="Proteomes" id="UP000274630"/>
    </source>
</evidence>
<dbReference type="Gene3D" id="3.40.1360.10">
    <property type="match status" value="1"/>
</dbReference>
<protein>
    <recommendedName>
        <fullName evidence="11">Ribonuclease M5</fullName>
        <ecNumber evidence="11">3.1.26.8</ecNumber>
    </recommendedName>
</protein>
<dbReference type="AlphaFoldDB" id="A0A7I6GWM8"/>
<evidence type="ECO:0000256" key="8">
    <source>
        <dbReference type="ARBA" id="ARBA00022801"/>
    </source>
</evidence>
<dbReference type="InterPro" id="IPR006171">
    <property type="entry name" value="TOPRIM_dom"/>
</dbReference>
<feature type="domain" description="Toprim" evidence="12">
    <location>
        <begin position="5"/>
        <end position="88"/>
    </location>
</feature>
<keyword evidence="10" id="KW-0694">RNA-binding</keyword>
<reference evidence="13 15" key="1">
    <citation type="journal article" date="2004" name="Nucleic Acids Res.">
        <title>Comparative analysis of the Borrelia garinii genome.</title>
        <authorList>
            <person name="Glockner G."/>
            <person name="Lehmann R."/>
            <person name="Romualdi A."/>
            <person name="Pradella S."/>
            <person name="Schulte-Spechtel U."/>
            <person name="Schilhabel M."/>
            <person name="Wilske B."/>
            <person name="Suhnel J."/>
            <person name="Platzer M."/>
        </authorList>
    </citation>
    <scope>NUCLEOTIDE SEQUENCE [LARGE SCALE GENOMIC DNA]</scope>
    <source>
        <strain evidence="15">ATCC BAA-2496 / DSM 23469 / PBi</strain>
        <strain evidence="13">PBi</strain>
    </source>
</reference>
<keyword evidence="16" id="KW-1185">Reference proteome</keyword>
<evidence type="ECO:0000313" key="13">
    <source>
        <dbReference type="EMBL" id="AAU07475.1"/>
    </source>
</evidence>
<evidence type="ECO:0000256" key="10">
    <source>
        <dbReference type="ARBA" id="ARBA00022884"/>
    </source>
</evidence>
<dbReference type="EC" id="3.1.26.8" evidence="11"/>
<proteinExistence type="inferred from homology"/>
<organism evidence="13 15">
    <name type="scientific">Borrelia garinii subsp. bavariensis (strain ATCC BAA-2496 / DSM 23469 / PBi)</name>
    <name type="common">Borreliella bavariensis</name>
    <dbReference type="NCBI Taxonomy" id="290434"/>
    <lineage>
        <taxon>Bacteria</taxon>
        <taxon>Pseudomonadati</taxon>
        <taxon>Spirochaetota</taxon>
        <taxon>Spirochaetia</taxon>
        <taxon>Spirochaetales</taxon>
        <taxon>Borreliaceae</taxon>
        <taxon>Borreliella</taxon>
    </lineage>
</organism>
<keyword evidence="6" id="KW-0699">rRNA-binding</keyword>
<evidence type="ECO:0000256" key="7">
    <source>
        <dbReference type="ARBA" id="ARBA00022759"/>
    </source>
</evidence>
<dbReference type="GO" id="GO:0046872">
    <property type="term" value="F:metal ion binding"/>
    <property type="evidence" value="ECO:0007669"/>
    <property type="project" value="UniProtKB-KW"/>
</dbReference>
<dbReference type="PANTHER" id="PTHR39156:SF1">
    <property type="entry name" value="RIBONUCLEASE M5"/>
    <property type="match status" value="1"/>
</dbReference>
<dbReference type="EMBL" id="CP028872">
    <property type="protein sequence ID" value="AZA26530.1"/>
    <property type="molecule type" value="Genomic_DNA"/>
</dbReference>
<sequence>MEKIKEIIVVEGKDDLKKIKESFDCTVIETKGFALKIETIKLLKKALKYKGIIILTDSDKSGNIIRQKIVKHLGENNKIKHAYLNTKDTEVESVNKTEIIKILKEVGTLYKDNQKDLLTLSDLLEIGILGENSKENRQKIQKRLCLGYGNNKKLLERLNYFKITKTELKKQLTPPEGLEPPT</sequence>
<dbReference type="Pfam" id="PF13331">
    <property type="entry name" value="DUF4093"/>
    <property type="match status" value="1"/>
</dbReference>
<dbReference type="InterPro" id="IPR004466">
    <property type="entry name" value="RNase_M5"/>
</dbReference>
<evidence type="ECO:0000256" key="6">
    <source>
        <dbReference type="ARBA" id="ARBA00022730"/>
    </source>
</evidence>
<dbReference type="GO" id="GO:0043822">
    <property type="term" value="F:ribonuclease M5 activity"/>
    <property type="evidence" value="ECO:0007669"/>
    <property type="project" value="UniProtKB-UniRule"/>
</dbReference>
<dbReference type="SUPFAM" id="SSF110455">
    <property type="entry name" value="Toprim domain"/>
    <property type="match status" value="1"/>
</dbReference>
<evidence type="ECO:0000256" key="11">
    <source>
        <dbReference type="NCBIfam" id="TIGR00334"/>
    </source>
</evidence>
<name>A0A7I6GWM8_BORGP</name>
<reference evidence="16" key="4">
    <citation type="submission" date="2018-04" db="EMBL/GenBank/DDBJ databases">
        <title>Whole Genome Assembly of Borrelia bavariensis PBi.</title>
        <authorList>
            <person name="Margos G."/>
        </authorList>
    </citation>
    <scope>NUCLEOTIDE SEQUENCE [LARGE SCALE GENOMIC DNA]</scope>
    <source>
        <strain evidence="16">PBi</strain>
    </source>
</reference>
<dbReference type="NCBIfam" id="TIGR00334">
    <property type="entry name" value="5S_RNA_mat_M5"/>
    <property type="match status" value="1"/>
</dbReference>
<dbReference type="PROSITE" id="PS50880">
    <property type="entry name" value="TOPRIM"/>
    <property type="match status" value="1"/>
</dbReference>
<gene>
    <name evidence="14" type="primary">rnmV</name>
    <name evidence="13" type="ordered locus">BG0646</name>
    <name evidence="14" type="ORF">DB299_01110</name>
</gene>
<reference evidence="14" key="3">
    <citation type="journal article" date="2018" name="PLoS ONE">
        <title>The genus Borrelia reloaded.</title>
        <authorList>
            <person name="Margos G."/>
            <person name="Gofton A."/>
            <person name="Wibberg D."/>
            <person name="Dangel A."/>
            <person name="Marosevic D."/>
            <person name="Loh S.M."/>
            <person name="Oskam C."/>
            <person name="Fingerle V."/>
        </authorList>
    </citation>
    <scope>NUCLEOTIDE SEQUENCE</scope>
    <source>
        <strain evidence="14">PBi</strain>
    </source>
</reference>
<reference evidence="13" key="2">
    <citation type="submission" date="2004-06" db="EMBL/GenBank/DDBJ databases">
        <authorList>
            <person name="Gloeckner G."/>
            <person name="Schilhabel M."/>
            <person name="Lehmann R."/>
            <person name="Platzer M."/>
        </authorList>
    </citation>
    <scope>NUCLEOTIDE SEQUENCE</scope>
    <source>
        <strain evidence="13">PBi</strain>
    </source>
</reference>
<dbReference type="SMART" id="SM00493">
    <property type="entry name" value="TOPRIM"/>
    <property type="match status" value="1"/>
</dbReference>
<dbReference type="InterPro" id="IPR034141">
    <property type="entry name" value="TOPRIM_RNase_M5-like"/>
</dbReference>
<dbReference type="EMBL" id="CP000013">
    <property type="protein sequence ID" value="AAU07475.1"/>
    <property type="molecule type" value="Genomic_DNA"/>
</dbReference>
<dbReference type="OrthoDB" id="9791329at2"/>
<keyword evidence="4" id="KW-0540">Nuclease</keyword>
<dbReference type="GeneID" id="45161740"/>
<dbReference type="HAMAP" id="MF_01469">
    <property type="entry name" value="RNase_M5"/>
    <property type="match status" value="1"/>
</dbReference>
<evidence type="ECO:0000313" key="14">
    <source>
        <dbReference type="EMBL" id="AZA26530.1"/>
    </source>
</evidence>
<dbReference type="CDD" id="cd01027">
    <property type="entry name" value="TOPRIM_RNase_M5_like"/>
    <property type="match status" value="1"/>
</dbReference>
<keyword evidence="8" id="KW-0378">Hydrolase</keyword>
<evidence type="ECO:0000256" key="9">
    <source>
        <dbReference type="ARBA" id="ARBA00022842"/>
    </source>
</evidence>
<dbReference type="GO" id="GO:0019843">
    <property type="term" value="F:rRNA binding"/>
    <property type="evidence" value="ECO:0007669"/>
    <property type="project" value="UniProtKB-KW"/>
</dbReference>
<dbReference type="GO" id="GO:0006364">
    <property type="term" value="P:rRNA processing"/>
    <property type="evidence" value="ECO:0007669"/>
    <property type="project" value="UniProtKB-UniRule"/>
</dbReference>
<keyword evidence="3" id="KW-0698">rRNA processing</keyword>
<evidence type="ECO:0000256" key="3">
    <source>
        <dbReference type="ARBA" id="ARBA00022552"/>
    </source>
</evidence>
<keyword evidence="2" id="KW-0690">Ribosome biogenesis</keyword>
<keyword evidence="1" id="KW-0963">Cytoplasm</keyword>
<dbReference type="PANTHER" id="PTHR39156">
    <property type="entry name" value="RIBONUCLEASE M5"/>
    <property type="match status" value="1"/>
</dbReference>
<dbReference type="Proteomes" id="UP000002276">
    <property type="component" value="Chromosome"/>
</dbReference>
<evidence type="ECO:0000256" key="1">
    <source>
        <dbReference type="ARBA" id="ARBA00022490"/>
    </source>
</evidence>